<dbReference type="VEuPathDB" id="FungiDB:SeMB42_g07780"/>
<name>A0A507CEB7_9FUNG</name>
<comment type="function">
    <text evidence="11">Histone methyltransferase that specifically trimethylates histone H3 to form H3K79me3. This methylation is required for telomere silencing and for the pachytene checkpoint during the meiotic cell cycle by allowing the recruitment of RAD9 to double strand breaks. Nucleosomes are preferred as substrate compared to free histone.</text>
</comment>
<evidence type="ECO:0000256" key="1">
    <source>
        <dbReference type="ARBA" id="ARBA00004123"/>
    </source>
</evidence>
<evidence type="ECO:0000256" key="9">
    <source>
        <dbReference type="ARBA" id="ARBA00029821"/>
    </source>
</evidence>
<dbReference type="GO" id="GO:0000077">
    <property type="term" value="P:DNA damage checkpoint signaling"/>
    <property type="evidence" value="ECO:0007669"/>
    <property type="project" value="TreeGrafter"/>
</dbReference>
<comment type="caution">
    <text evidence="14">The sequence shown here is derived from an EMBL/GenBank/DDBJ whole genome shotgun (WGS) entry which is preliminary data.</text>
</comment>
<dbReference type="CDD" id="cd02440">
    <property type="entry name" value="AdoMet_MTases"/>
    <property type="match status" value="1"/>
</dbReference>
<sequence length="604" mass="67803">MDIPPATRRPADHYDHSRHPRKRPSIVRYRADHPHAAEAIHKRVVYYKIVSKTTTPQTTTHATPNADTATVYSSQPVDRTRTKPPLPYTPSAPSKTLPGRCLAGHAKKPSSFSLSNTDPVTSPLPAPPQALPRLTREGSTFSIRISRRDHSSEPPSKKLRRSTPIVQQNERSESNSSSASDDKTPSLTAESVETIKDHRWTPPPAEILDPCHLLFDIVRKTCNVYTPFPDSKLPKGDIDCAELEYPGLGAKEKFPIVLTEKADEIRPMYDLIATVQMITRHCLPVRYQSLFGLNRGSKADITPGSLLANVLRTINDKDSEGLKNAVKEFNMALHEVRNSTIDSSRNNNYDCSSSSASPQHIFEVTERSGPAAHHELVTHALEQVYSRVVSPYSDELNNYKSWTSNVYGEINKSFVSMLIKQAGIKPHHVFLDLGSGIGNVVLQVAGQTLADCFGIEMMGIPARFAEQQRVEFLKRMRYYGKPCGKIRLKHGNMLEDAETIKCIQKADVILVNNYAFTADLNQKIIQMFLDLKDGAKVISLKSFIPPDRKLTLRNINSIESTLRTREYAFGRDSVSWMSEGGKYFIATRDTEWRQQELDRILAEK</sequence>
<comment type="catalytic activity">
    <reaction evidence="10 11">
        <text>L-lysyl(79)-[histone H3] + 3 S-adenosyl-L-methionine = N(6),N(6),N(6)-trimethyl-L-lysyl(79)-[histone H3] + 3 S-adenosyl-L-homocysteine + 3 H(+)</text>
        <dbReference type="Rhea" id="RHEA:60328"/>
        <dbReference type="Rhea" id="RHEA-COMP:15549"/>
        <dbReference type="Rhea" id="RHEA-COMP:15552"/>
        <dbReference type="ChEBI" id="CHEBI:15378"/>
        <dbReference type="ChEBI" id="CHEBI:29969"/>
        <dbReference type="ChEBI" id="CHEBI:57856"/>
        <dbReference type="ChEBI" id="CHEBI:59789"/>
        <dbReference type="ChEBI" id="CHEBI:61961"/>
        <dbReference type="EC" id="2.1.1.360"/>
    </reaction>
</comment>
<dbReference type="InterPro" id="IPR029063">
    <property type="entry name" value="SAM-dependent_MTases_sf"/>
</dbReference>
<dbReference type="FunFam" id="3.40.50.150:FF:000033">
    <property type="entry name" value="Histone-lysine N-methyltransferase, H3 lysine-79 specific"/>
    <property type="match status" value="1"/>
</dbReference>
<gene>
    <name evidence="14" type="ORF">SeLEV6574_g07854</name>
</gene>
<dbReference type="EC" id="2.1.1.360" evidence="2 11"/>
<feature type="compositionally biased region" description="Polar residues" evidence="12">
    <location>
        <begin position="65"/>
        <end position="77"/>
    </location>
</feature>
<evidence type="ECO:0000313" key="15">
    <source>
        <dbReference type="Proteomes" id="UP000320475"/>
    </source>
</evidence>
<evidence type="ECO:0000313" key="14">
    <source>
        <dbReference type="EMBL" id="TPX37831.1"/>
    </source>
</evidence>
<comment type="subcellular location">
    <subcellularLocation>
        <location evidence="1 11">Nucleus</location>
    </subcellularLocation>
</comment>
<dbReference type="OrthoDB" id="443402at2759"/>
<comment type="similarity">
    <text evidence="11">Belongs to the class I-like SAM-binding methyltransferase superfamily. DOT1 family.</text>
</comment>
<evidence type="ECO:0000256" key="6">
    <source>
        <dbReference type="ARBA" id="ARBA00022691"/>
    </source>
</evidence>
<dbReference type="GO" id="GO:0005634">
    <property type="term" value="C:nucleus"/>
    <property type="evidence" value="ECO:0007669"/>
    <property type="project" value="UniProtKB-SubCell"/>
</dbReference>
<organism evidence="14 15">
    <name type="scientific">Synchytrium endobioticum</name>
    <dbReference type="NCBI Taxonomy" id="286115"/>
    <lineage>
        <taxon>Eukaryota</taxon>
        <taxon>Fungi</taxon>
        <taxon>Fungi incertae sedis</taxon>
        <taxon>Chytridiomycota</taxon>
        <taxon>Chytridiomycota incertae sedis</taxon>
        <taxon>Chytridiomycetes</taxon>
        <taxon>Synchytriales</taxon>
        <taxon>Synchytriaceae</taxon>
        <taxon>Synchytrium</taxon>
    </lineage>
</organism>
<feature type="compositionally biased region" description="Basic and acidic residues" evidence="12">
    <location>
        <begin position="146"/>
        <end position="156"/>
    </location>
</feature>
<dbReference type="PANTHER" id="PTHR21451">
    <property type="entry name" value="HISTONE H3 METHYLTRANSFERASE"/>
    <property type="match status" value="1"/>
</dbReference>
<evidence type="ECO:0000256" key="7">
    <source>
        <dbReference type="ARBA" id="ARBA00022853"/>
    </source>
</evidence>
<keyword evidence="4 11" id="KW-0489">Methyltransferase</keyword>
<dbReference type="GO" id="GO:0140956">
    <property type="term" value="F:histone H3K79 trimethyltransferase activity"/>
    <property type="evidence" value="ECO:0007669"/>
    <property type="project" value="UniProtKB-EC"/>
</dbReference>
<proteinExistence type="inferred from homology"/>
<evidence type="ECO:0000256" key="8">
    <source>
        <dbReference type="ARBA" id="ARBA00023242"/>
    </source>
</evidence>
<dbReference type="InterPro" id="IPR025789">
    <property type="entry name" value="DOT1_dom"/>
</dbReference>
<comment type="miscellaneous">
    <text evidence="11">In contrast to other lysine histone methyltransferases, it does not contain a SET domain, suggesting the existence of another mechanism for methylation of lysine residues of histones.</text>
</comment>
<evidence type="ECO:0000256" key="3">
    <source>
        <dbReference type="ARBA" id="ARBA00020987"/>
    </source>
</evidence>
<evidence type="ECO:0000256" key="5">
    <source>
        <dbReference type="ARBA" id="ARBA00022679"/>
    </source>
</evidence>
<protein>
    <recommendedName>
        <fullName evidence="3 11">Histone-lysine N-methyltransferase, H3 lysine-79 specific</fullName>
        <ecNumber evidence="2 11">2.1.1.360</ecNumber>
    </recommendedName>
    <alternativeName>
        <fullName evidence="9 11">Histone H3-K79 methyltransferase</fullName>
    </alternativeName>
</protein>
<dbReference type="Proteomes" id="UP000320475">
    <property type="component" value="Unassembled WGS sequence"/>
</dbReference>
<accession>A0A507CEB7</accession>
<dbReference type="Gene3D" id="3.40.50.150">
    <property type="entry name" value="Vaccinia Virus protein VP39"/>
    <property type="match status" value="1"/>
</dbReference>
<feature type="region of interest" description="Disordered" evidence="12">
    <location>
        <begin position="55"/>
        <end position="196"/>
    </location>
</feature>
<dbReference type="Pfam" id="PF08123">
    <property type="entry name" value="DOT1"/>
    <property type="match status" value="1"/>
</dbReference>
<dbReference type="PROSITE" id="PS51569">
    <property type="entry name" value="DOT1"/>
    <property type="match status" value="1"/>
</dbReference>
<reference evidence="14 15" key="1">
    <citation type="journal article" date="2019" name="Sci. Rep.">
        <title>Comparative genomics of chytrid fungi reveal insights into the obligate biotrophic and pathogenic lifestyle of Synchytrium endobioticum.</title>
        <authorList>
            <person name="van de Vossenberg B.T.L.H."/>
            <person name="Warris S."/>
            <person name="Nguyen H.D.T."/>
            <person name="van Gent-Pelzer M.P.E."/>
            <person name="Joly D.L."/>
            <person name="van de Geest H.C."/>
            <person name="Bonants P.J.M."/>
            <person name="Smith D.S."/>
            <person name="Levesque C.A."/>
            <person name="van der Lee T.A.J."/>
        </authorList>
    </citation>
    <scope>NUCLEOTIDE SEQUENCE [LARGE SCALE GENOMIC DNA]</scope>
    <source>
        <strain evidence="14 15">LEV6574</strain>
    </source>
</reference>
<keyword evidence="8 11" id="KW-0539">Nucleus</keyword>
<keyword evidence="5 11" id="KW-0808">Transferase</keyword>
<dbReference type="GO" id="GO:0032259">
    <property type="term" value="P:methylation"/>
    <property type="evidence" value="ECO:0007669"/>
    <property type="project" value="UniProtKB-KW"/>
</dbReference>
<dbReference type="AlphaFoldDB" id="A0A507CEB7"/>
<evidence type="ECO:0000256" key="10">
    <source>
        <dbReference type="ARBA" id="ARBA00047770"/>
    </source>
</evidence>
<keyword evidence="6 11" id="KW-0949">S-adenosyl-L-methionine</keyword>
<feature type="region of interest" description="Disordered" evidence="12">
    <location>
        <begin position="1"/>
        <end position="25"/>
    </location>
</feature>
<keyword evidence="7 11" id="KW-0156">Chromatin regulator</keyword>
<dbReference type="InterPro" id="IPR030445">
    <property type="entry name" value="H3-K79_meTrfase"/>
</dbReference>
<dbReference type="EMBL" id="QEAM01000633">
    <property type="protein sequence ID" value="TPX37831.1"/>
    <property type="molecule type" value="Genomic_DNA"/>
</dbReference>
<feature type="compositionally biased region" description="Polar residues" evidence="12">
    <location>
        <begin position="110"/>
        <end position="120"/>
    </location>
</feature>
<evidence type="ECO:0000259" key="13">
    <source>
        <dbReference type="PROSITE" id="PS51569"/>
    </source>
</evidence>
<evidence type="ECO:0000256" key="2">
    <source>
        <dbReference type="ARBA" id="ARBA00012190"/>
    </source>
</evidence>
<evidence type="ECO:0000256" key="12">
    <source>
        <dbReference type="SAM" id="MobiDB-lite"/>
    </source>
</evidence>
<evidence type="ECO:0000256" key="4">
    <source>
        <dbReference type="ARBA" id="ARBA00022603"/>
    </source>
</evidence>
<dbReference type="PANTHER" id="PTHR21451:SF0">
    <property type="entry name" value="HISTONE-LYSINE N-METHYLTRANSFERASE, H3 LYSINE-79 SPECIFIC"/>
    <property type="match status" value="1"/>
</dbReference>
<dbReference type="SUPFAM" id="SSF53335">
    <property type="entry name" value="S-adenosyl-L-methionine-dependent methyltransferases"/>
    <property type="match status" value="1"/>
</dbReference>
<dbReference type="GO" id="GO:0006281">
    <property type="term" value="P:DNA repair"/>
    <property type="evidence" value="ECO:0007669"/>
    <property type="project" value="TreeGrafter"/>
</dbReference>
<dbReference type="Gene3D" id="1.10.260.170">
    <property type="match status" value="1"/>
</dbReference>
<evidence type="ECO:0000256" key="11">
    <source>
        <dbReference type="RuleBase" id="RU271113"/>
    </source>
</evidence>
<feature type="domain" description="DOT1" evidence="13">
    <location>
        <begin position="254"/>
        <end position="601"/>
    </location>
</feature>